<name>A0AA45HI72_9BACT</name>
<comment type="caution">
    <text evidence="3">The sequence shown here is derived from an EMBL/GenBank/DDBJ whole genome shotgun (WGS) entry which is preliminary data.</text>
</comment>
<dbReference type="AlphaFoldDB" id="A0AA45HI72"/>
<evidence type="ECO:0000259" key="2">
    <source>
        <dbReference type="Pfam" id="PF03372"/>
    </source>
</evidence>
<organism evidence="3 4">
    <name type="scientific">Oceanotoga teriensis</name>
    <dbReference type="NCBI Taxonomy" id="515440"/>
    <lineage>
        <taxon>Bacteria</taxon>
        <taxon>Thermotogati</taxon>
        <taxon>Thermotogota</taxon>
        <taxon>Thermotogae</taxon>
        <taxon>Petrotogales</taxon>
        <taxon>Petrotogaceae</taxon>
        <taxon>Oceanotoga</taxon>
    </lineage>
</organism>
<reference evidence="3 4" key="1">
    <citation type="submission" date="2018-05" db="EMBL/GenBank/DDBJ databases">
        <title>Genomic Encyclopedia of Type Strains, Phase IV (KMG-IV): sequencing the most valuable type-strain genomes for metagenomic binning, comparative biology and taxonomic classification.</title>
        <authorList>
            <person name="Goeker M."/>
        </authorList>
    </citation>
    <scope>NUCLEOTIDE SEQUENCE [LARGE SCALE GENOMIC DNA]</scope>
    <source>
        <strain evidence="3 4">DSM 24906</strain>
    </source>
</reference>
<dbReference type="InterPro" id="IPR036691">
    <property type="entry name" value="Endo/exonu/phosph_ase_sf"/>
</dbReference>
<accession>A0AA45HI72</accession>
<dbReference type="GO" id="GO:0006506">
    <property type="term" value="P:GPI anchor biosynthetic process"/>
    <property type="evidence" value="ECO:0007669"/>
    <property type="project" value="TreeGrafter"/>
</dbReference>
<feature type="transmembrane region" description="Helical" evidence="1">
    <location>
        <begin position="5"/>
        <end position="25"/>
    </location>
</feature>
<evidence type="ECO:0000256" key="1">
    <source>
        <dbReference type="SAM" id="Phobius"/>
    </source>
</evidence>
<protein>
    <recommendedName>
        <fullName evidence="2">Endonuclease/exonuclease/phosphatase domain-containing protein</fullName>
    </recommendedName>
</protein>
<proteinExistence type="predicted"/>
<dbReference type="EMBL" id="QGGI01000015">
    <property type="protein sequence ID" value="PWJ89314.1"/>
    <property type="molecule type" value="Genomic_DNA"/>
</dbReference>
<feature type="domain" description="Endonuclease/exonuclease/phosphatase" evidence="2">
    <location>
        <begin position="54"/>
        <end position="285"/>
    </location>
</feature>
<dbReference type="SUPFAM" id="SSF56219">
    <property type="entry name" value="DNase I-like"/>
    <property type="match status" value="1"/>
</dbReference>
<dbReference type="GO" id="GO:0003824">
    <property type="term" value="F:catalytic activity"/>
    <property type="evidence" value="ECO:0007669"/>
    <property type="project" value="InterPro"/>
</dbReference>
<sequence>MFKWILRILIFIFVLIAIFFGYYTFIDFKPSDYQILKVEEKNKTYIDDEFTIVSWNIGYAGMGKNMDYFMDGGTRNNPNEEESLNNFENIKKILGSINGDIILLQEVDIDSKRSFYINQYDEIKEIFKDYNSSMGFNYVNPYIPFPFNDPIGKVNAGLVEFSKYKPILSARYKLPGEYKWPLKLFHLDRCMLEMRFAFKDREVIVINTHNSAFDKGNLRKEQMEFIKNKALKEYENGNWVIIGGDWNMKFPEITDDFFESTQGVQSWVKTIDENLMPEDWKWVYDSKVPTSRSADIVYEKGVNYTTILDGFLVSPNVEVLNISADDLQFEFTDHNPVKIKLKLK</sequence>
<dbReference type="RefSeq" id="WP_109605520.1">
    <property type="nucleotide sequence ID" value="NZ_QGGI01000015.1"/>
</dbReference>
<dbReference type="PANTHER" id="PTHR14859">
    <property type="entry name" value="CALCOFLUOR WHITE HYPERSENSITIVE PROTEIN PRECURSOR"/>
    <property type="match status" value="1"/>
</dbReference>
<keyword evidence="1" id="KW-0812">Transmembrane</keyword>
<dbReference type="InterPro" id="IPR005135">
    <property type="entry name" value="Endo/exonuclease/phosphatase"/>
</dbReference>
<keyword evidence="1" id="KW-0472">Membrane</keyword>
<dbReference type="GO" id="GO:0016020">
    <property type="term" value="C:membrane"/>
    <property type="evidence" value="ECO:0007669"/>
    <property type="project" value="GOC"/>
</dbReference>
<gene>
    <name evidence="3" type="ORF">C7380_11540</name>
</gene>
<dbReference type="Gene3D" id="3.60.10.10">
    <property type="entry name" value="Endonuclease/exonuclease/phosphatase"/>
    <property type="match status" value="1"/>
</dbReference>
<evidence type="ECO:0000313" key="3">
    <source>
        <dbReference type="EMBL" id="PWJ89314.1"/>
    </source>
</evidence>
<keyword evidence="4" id="KW-1185">Reference proteome</keyword>
<dbReference type="PANTHER" id="PTHR14859:SF15">
    <property type="entry name" value="ENDONUCLEASE_EXONUCLEASE_PHOSPHATASE DOMAIN-CONTAINING PROTEIN"/>
    <property type="match status" value="1"/>
</dbReference>
<keyword evidence="1" id="KW-1133">Transmembrane helix</keyword>
<dbReference type="Pfam" id="PF03372">
    <property type="entry name" value="Exo_endo_phos"/>
    <property type="match status" value="1"/>
</dbReference>
<dbReference type="Proteomes" id="UP000245921">
    <property type="component" value="Unassembled WGS sequence"/>
</dbReference>
<dbReference type="InterPro" id="IPR051916">
    <property type="entry name" value="GPI-anchor_lipid_remodeler"/>
</dbReference>
<evidence type="ECO:0000313" key="4">
    <source>
        <dbReference type="Proteomes" id="UP000245921"/>
    </source>
</evidence>